<organism evidence="1 2">
    <name type="scientific">Reticulomyxa filosa</name>
    <dbReference type="NCBI Taxonomy" id="46433"/>
    <lineage>
        <taxon>Eukaryota</taxon>
        <taxon>Sar</taxon>
        <taxon>Rhizaria</taxon>
        <taxon>Retaria</taxon>
        <taxon>Foraminifera</taxon>
        <taxon>Monothalamids</taxon>
        <taxon>Reticulomyxidae</taxon>
        <taxon>Reticulomyxa</taxon>
    </lineage>
</organism>
<name>X6M9S1_RETFI</name>
<sequence length="187" mass="21448">MLELVQNFDHIVWFNRNYVRFQLGDRVVQQKNVTIKELTEERAIELGIEMVGECIVLSVPIVFVTMSLYIRNKEEQNAKQHKNMLIEEFGMIQKQLGTLQEKIVDLEAQIKHSTVPVGYSQQREQGIARSGGNDGTLVATIKAQDSHTKGYEVDSWIDNMQQAINNLRQQMQSLNKSTFAHVQTNNT</sequence>
<accession>X6M9S1</accession>
<keyword evidence="2" id="KW-1185">Reference proteome</keyword>
<evidence type="ECO:0000313" key="2">
    <source>
        <dbReference type="Proteomes" id="UP000023152"/>
    </source>
</evidence>
<dbReference type="OrthoDB" id="2129069at2759"/>
<reference evidence="1 2" key="1">
    <citation type="journal article" date="2013" name="Curr. Biol.">
        <title>The Genome of the Foraminiferan Reticulomyxa filosa.</title>
        <authorList>
            <person name="Glockner G."/>
            <person name="Hulsmann N."/>
            <person name="Schleicher M."/>
            <person name="Noegel A.A."/>
            <person name="Eichinger L."/>
            <person name="Gallinger C."/>
            <person name="Pawlowski J."/>
            <person name="Sierra R."/>
            <person name="Euteneuer U."/>
            <person name="Pillet L."/>
            <person name="Moustafa A."/>
            <person name="Platzer M."/>
            <person name="Groth M."/>
            <person name="Szafranski K."/>
            <person name="Schliwa M."/>
        </authorList>
    </citation>
    <scope>NUCLEOTIDE SEQUENCE [LARGE SCALE GENOMIC DNA]</scope>
</reference>
<protein>
    <submittedName>
        <fullName evidence="1">Uncharacterized protein</fullName>
    </submittedName>
</protein>
<evidence type="ECO:0000313" key="1">
    <source>
        <dbReference type="EMBL" id="ETO10758.1"/>
    </source>
</evidence>
<gene>
    <name evidence="1" type="ORF">RFI_26618</name>
</gene>
<dbReference type="InterPro" id="IPR010754">
    <property type="entry name" value="OPA3-like"/>
</dbReference>
<dbReference type="Proteomes" id="UP000023152">
    <property type="component" value="Unassembled WGS sequence"/>
</dbReference>
<dbReference type="Pfam" id="PF07047">
    <property type="entry name" value="OPA3"/>
    <property type="match status" value="1"/>
</dbReference>
<comment type="caution">
    <text evidence="1">The sequence shown here is derived from an EMBL/GenBank/DDBJ whole genome shotgun (WGS) entry which is preliminary data.</text>
</comment>
<dbReference type="AlphaFoldDB" id="X6M9S1"/>
<proteinExistence type="predicted"/>
<dbReference type="EMBL" id="ASPP01023153">
    <property type="protein sequence ID" value="ETO10758.1"/>
    <property type="molecule type" value="Genomic_DNA"/>
</dbReference>